<dbReference type="AlphaFoldDB" id="A0A2S6FUL6"/>
<comment type="caution">
    <text evidence="2">The sequence shown here is derived from an EMBL/GenBank/DDBJ whole genome shotgun (WGS) entry which is preliminary data.</text>
</comment>
<sequence length="50" mass="5383">MEENVIFIPSKKKDLGIINKKSLTIGVGLGIAIAATVGVTLFFKHLNKTN</sequence>
<keyword evidence="1" id="KW-0812">Transmembrane</keyword>
<dbReference type="GeneID" id="75091812"/>
<evidence type="ECO:0000313" key="2">
    <source>
        <dbReference type="EMBL" id="PPK43450.1"/>
    </source>
</evidence>
<accession>A0A2S6FUL6</accession>
<reference evidence="2 3" key="1">
    <citation type="submission" date="2018-02" db="EMBL/GenBank/DDBJ databases">
        <title>Genomic Encyclopedia of Archaeal and Bacterial Type Strains, Phase II (KMG-II): from individual species to whole genera.</title>
        <authorList>
            <person name="Goeker M."/>
        </authorList>
    </citation>
    <scope>NUCLEOTIDE SEQUENCE [LARGE SCALE GENOMIC DNA]</scope>
    <source>
        <strain evidence="2 3">DSM 15099</strain>
    </source>
</reference>
<dbReference type="EMBL" id="PTIS01000029">
    <property type="protein sequence ID" value="PPK43450.1"/>
    <property type="molecule type" value="Genomic_DNA"/>
</dbReference>
<keyword evidence="1" id="KW-1133">Transmembrane helix</keyword>
<gene>
    <name evidence="2" type="ORF">BD821_12911</name>
</gene>
<evidence type="ECO:0000256" key="1">
    <source>
        <dbReference type="SAM" id="Phobius"/>
    </source>
</evidence>
<feature type="transmembrane region" description="Helical" evidence="1">
    <location>
        <begin position="23"/>
        <end position="43"/>
    </location>
</feature>
<organism evidence="2 3">
    <name type="scientific">Clostridium algidicarnis DSM 15099</name>
    <dbReference type="NCBI Taxonomy" id="1121295"/>
    <lineage>
        <taxon>Bacteria</taxon>
        <taxon>Bacillati</taxon>
        <taxon>Bacillota</taxon>
        <taxon>Clostridia</taxon>
        <taxon>Eubacteriales</taxon>
        <taxon>Clostridiaceae</taxon>
        <taxon>Clostridium</taxon>
    </lineage>
</organism>
<dbReference type="Proteomes" id="UP000239863">
    <property type="component" value="Unassembled WGS sequence"/>
</dbReference>
<name>A0A2S6FUL6_9CLOT</name>
<protein>
    <submittedName>
        <fullName evidence="2">Uncharacterized protein</fullName>
    </submittedName>
</protein>
<evidence type="ECO:0000313" key="3">
    <source>
        <dbReference type="Proteomes" id="UP000239863"/>
    </source>
</evidence>
<keyword evidence="1" id="KW-0472">Membrane</keyword>
<dbReference type="RefSeq" id="WP_157469625.1">
    <property type="nucleotide sequence ID" value="NZ_PTIS01000029.1"/>
</dbReference>
<proteinExistence type="predicted"/>